<dbReference type="Pfam" id="PF02381">
    <property type="entry name" value="MraZ"/>
    <property type="match status" value="2"/>
</dbReference>
<keyword evidence="4 7" id="KW-0805">Transcription regulation</keyword>
<dbReference type="AlphaFoldDB" id="A0A2M6WQ83"/>
<comment type="subcellular location">
    <subcellularLocation>
        <location evidence="7">Cytoplasm</location>
        <location evidence="7">Nucleoid</location>
    </subcellularLocation>
</comment>
<evidence type="ECO:0000256" key="5">
    <source>
        <dbReference type="ARBA" id="ARBA00023125"/>
    </source>
</evidence>
<evidence type="ECO:0000256" key="7">
    <source>
        <dbReference type="HAMAP-Rule" id="MF_01008"/>
    </source>
</evidence>
<evidence type="ECO:0000256" key="6">
    <source>
        <dbReference type="ARBA" id="ARBA00023163"/>
    </source>
</evidence>
<dbReference type="GO" id="GO:0000976">
    <property type="term" value="F:transcription cis-regulatory region binding"/>
    <property type="evidence" value="ECO:0007669"/>
    <property type="project" value="TreeGrafter"/>
</dbReference>
<dbReference type="InterPro" id="IPR038619">
    <property type="entry name" value="MraZ_sf"/>
</dbReference>
<dbReference type="InterPro" id="IPR003444">
    <property type="entry name" value="MraZ"/>
</dbReference>
<dbReference type="GO" id="GO:0003700">
    <property type="term" value="F:DNA-binding transcription factor activity"/>
    <property type="evidence" value="ECO:0007669"/>
    <property type="project" value="UniProtKB-UniRule"/>
</dbReference>
<protein>
    <recommendedName>
        <fullName evidence="1 7">Transcriptional regulator MraZ</fullName>
    </recommendedName>
</protein>
<keyword evidence="9" id="KW-0132">Cell division</keyword>
<keyword evidence="9" id="KW-0131">Cell cycle</keyword>
<reference evidence="10" key="1">
    <citation type="submission" date="2017-09" db="EMBL/GenBank/DDBJ databases">
        <title>Depth-based differentiation of microbial function through sediment-hosted aquifers and enrichment of novel symbionts in the deep terrestrial subsurface.</title>
        <authorList>
            <person name="Probst A.J."/>
            <person name="Ladd B."/>
            <person name="Jarett J.K."/>
            <person name="Geller-Mcgrath D.E."/>
            <person name="Sieber C.M.K."/>
            <person name="Emerson J.B."/>
            <person name="Anantharaman K."/>
            <person name="Thomas B.C."/>
            <person name="Malmstrom R."/>
            <person name="Stieglmeier M."/>
            <person name="Klingl A."/>
            <person name="Woyke T."/>
            <person name="Ryan C.M."/>
            <person name="Banfield J.F."/>
        </authorList>
    </citation>
    <scope>NUCLEOTIDE SEQUENCE [LARGE SCALE GENOMIC DNA]</scope>
</reference>
<dbReference type="GO" id="GO:2000143">
    <property type="term" value="P:negative regulation of DNA-templated transcription initiation"/>
    <property type="evidence" value="ECO:0007669"/>
    <property type="project" value="TreeGrafter"/>
</dbReference>
<evidence type="ECO:0000256" key="3">
    <source>
        <dbReference type="ARBA" id="ARBA00022737"/>
    </source>
</evidence>
<keyword evidence="3" id="KW-0677">Repeat</keyword>
<dbReference type="Gene3D" id="3.40.1550.20">
    <property type="entry name" value="Transcriptional regulator MraZ domain"/>
    <property type="match status" value="1"/>
</dbReference>
<gene>
    <name evidence="7" type="primary">mraZ</name>
    <name evidence="9" type="ORF">COT98_01595</name>
</gene>
<dbReference type="GO" id="GO:0009295">
    <property type="term" value="C:nucleoid"/>
    <property type="evidence" value="ECO:0007669"/>
    <property type="project" value="UniProtKB-SubCell"/>
</dbReference>
<evidence type="ECO:0000259" key="8">
    <source>
        <dbReference type="PROSITE" id="PS51740"/>
    </source>
</evidence>
<name>A0A2M6WQ83_9BACT</name>
<keyword evidence="2 7" id="KW-0963">Cytoplasm</keyword>
<evidence type="ECO:0000313" key="10">
    <source>
        <dbReference type="Proteomes" id="UP000228900"/>
    </source>
</evidence>
<dbReference type="PROSITE" id="PS51740">
    <property type="entry name" value="SPOVT_ABRB"/>
    <property type="match status" value="2"/>
</dbReference>
<dbReference type="GO" id="GO:0005737">
    <property type="term" value="C:cytoplasm"/>
    <property type="evidence" value="ECO:0007669"/>
    <property type="project" value="UniProtKB-UniRule"/>
</dbReference>
<evidence type="ECO:0000256" key="4">
    <source>
        <dbReference type="ARBA" id="ARBA00023015"/>
    </source>
</evidence>
<feature type="domain" description="SpoVT-AbrB" evidence="8">
    <location>
        <begin position="76"/>
        <end position="119"/>
    </location>
</feature>
<sequence length="143" mass="16187">MFIGEYNHTLDDKGRLAIPAKFRAILKKGAVVTKGLDNCLFLYTKEQWEKIAARFAALPISQAKSRAFARHLLAGAMDLEFDNQGRITLPEYLRSFSGLKKKVIITGLYNHLEIWDEAAWILYRTETEKNSNAIAEELGNLGI</sequence>
<dbReference type="InterPro" id="IPR037914">
    <property type="entry name" value="SpoVT-AbrB_sf"/>
</dbReference>
<proteinExistence type="inferred from homology"/>
<dbReference type="HAMAP" id="MF_01008">
    <property type="entry name" value="MraZ"/>
    <property type="match status" value="1"/>
</dbReference>
<dbReference type="GO" id="GO:0051301">
    <property type="term" value="P:cell division"/>
    <property type="evidence" value="ECO:0007669"/>
    <property type="project" value="UniProtKB-KW"/>
</dbReference>
<evidence type="ECO:0000313" key="9">
    <source>
        <dbReference type="EMBL" id="PIT94968.1"/>
    </source>
</evidence>
<keyword evidence="5 7" id="KW-0238">DNA-binding</keyword>
<comment type="caution">
    <text evidence="9">The sequence shown here is derived from an EMBL/GenBank/DDBJ whole genome shotgun (WGS) entry which is preliminary data.</text>
</comment>
<dbReference type="InterPro" id="IPR035642">
    <property type="entry name" value="MraZ_N"/>
</dbReference>
<organism evidence="9 10">
    <name type="scientific">Candidatus Falkowbacteria bacterium CG10_big_fil_rev_8_21_14_0_10_39_9</name>
    <dbReference type="NCBI Taxonomy" id="1974566"/>
    <lineage>
        <taxon>Bacteria</taxon>
        <taxon>Candidatus Falkowiibacteriota</taxon>
    </lineage>
</organism>
<dbReference type="EMBL" id="PFAQ01000026">
    <property type="protein sequence ID" value="PIT94968.1"/>
    <property type="molecule type" value="Genomic_DNA"/>
</dbReference>
<dbReference type="CDD" id="cd16321">
    <property type="entry name" value="MraZ_C"/>
    <property type="match status" value="1"/>
</dbReference>
<dbReference type="InterPro" id="IPR007159">
    <property type="entry name" value="SpoVT-AbrB_dom"/>
</dbReference>
<dbReference type="Proteomes" id="UP000228900">
    <property type="component" value="Unassembled WGS sequence"/>
</dbReference>
<dbReference type="PANTHER" id="PTHR34701">
    <property type="entry name" value="TRANSCRIPTIONAL REGULATOR MRAZ"/>
    <property type="match status" value="1"/>
</dbReference>
<keyword evidence="6 7" id="KW-0804">Transcription</keyword>
<feature type="domain" description="SpoVT-AbrB" evidence="8">
    <location>
        <begin position="5"/>
        <end position="47"/>
    </location>
</feature>
<dbReference type="NCBIfam" id="TIGR00242">
    <property type="entry name" value="division/cell wall cluster transcriptional repressor MraZ"/>
    <property type="match status" value="1"/>
</dbReference>
<comment type="subunit">
    <text evidence="7">Forms oligomers.</text>
</comment>
<dbReference type="InterPro" id="IPR020603">
    <property type="entry name" value="MraZ_dom"/>
</dbReference>
<accession>A0A2M6WQ83</accession>
<evidence type="ECO:0000256" key="2">
    <source>
        <dbReference type="ARBA" id="ARBA00022490"/>
    </source>
</evidence>
<dbReference type="InterPro" id="IPR035644">
    <property type="entry name" value="MraZ_C"/>
</dbReference>
<dbReference type="SUPFAM" id="SSF89447">
    <property type="entry name" value="AbrB/MazE/MraZ-like"/>
    <property type="match status" value="1"/>
</dbReference>
<dbReference type="CDD" id="cd16320">
    <property type="entry name" value="MraZ_N"/>
    <property type="match status" value="1"/>
</dbReference>
<comment type="similarity">
    <text evidence="7">Belongs to the MraZ family.</text>
</comment>
<dbReference type="PANTHER" id="PTHR34701:SF1">
    <property type="entry name" value="TRANSCRIPTIONAL REGULATOR MRAZ"/>
    <property type="match status" value="1"/>
</dbReference>
<evidence type="ECO:0000256" key="1">
    <source>
        <dbReference type="ARBA" id="ARBA00013860"/>
    </source>
</evidence>